<dbReference type="HAMAP" id="MF_01470">
    <property type="entry name" value="Cas1"/>
    <property type="match status" value="1"/>
</dbReference>
<evidence type="ECO:0000256" key="6">
    <source>
        <dbReference type="ARBA" id="ARBA00023118"/>
    </source>
</evidence>
<dbReference type="EMBL" id="CP100595">
    <property type="protein sequence ID" value="UTJ05937.1"/>
    <property type="molecule type" value="Genomic_DNA"/>
</dbReference>
<dbReference type="InterPro" id="IPR042211">
    <property type="entry name" value="CRISPR-assoc_Cas1_N"/>
</dbReference>
<keyword evidence="7 10" id="KW-0238">DNA-binding</keyword>
<dbReference type="RefSeq" id="WP_254576118.1">
    <property type="nucleotide sequence ID" value="NZ_CP100595.1"/>
</dbReference>
<name>A0ABY5E325_9BACT</name>
<dbReference type="EC" id="3.1.-.-" evidence="10"/>
<evidence type="ECO:0000256" key="2">
    <source>
        <dbReference type="ARBA" id="ARBA00022723"/>
    </source>
</evidence>
<feature type="binding site" evidence="10">
    <location>
        <position position="224"/>
    </location>
    <ligand>
        <name>Mn(2+)</name>
        <dbReference type="ChEBI" id="CHEBI:29035"/>
    </ligand>
</feature>
<keyword evidence="3 10" id="KW-0255">Endonuclease</keyword>
<evidence type="ECO:0000256" key="10">
    <source>
        <dbReference type="HAMAP-Rule" id="MF_01470"/>
    </source>
</evidence>
<organism evidence="11 12">
    <name type="scientific">Arcobacter roscoffensis</name>
    <dbReference type="NCBI Taxonomy" id="2961520"/>
    <lineage>
        <taxon>Bacteria</taxon>
        <taxon>Pseudomonadati</taxon>
        <taxon>Campylobacterota</taxon>
        <taxon>Epsilonproteobacteria</taxon>
        <taxon>Campylobacterales</taxon>
        <taxon>Arcobacteraceae</taxon>
        <taxon>Arcobacter</taxon>
    </lineage>
</organism>
<dbReference type="PANTHER" id="PTHR34353:SF2">
    <property type="entry name" value="CRISPR-ASSOCIATED ENDONUCLEASE CAS1 1"/>
    <property type="match status" value="1"/>
</dbReference>
<comment type="subunit">
    <text evidence="9 10">Homodimer, forms a heterotetramer with a Cas2 homodimer.</text>
</comment>
<keyword evidence="5 10" id="KW-0460">Magnesium</keyword>
<accession>A0ABY5E325</accession>
<dbReference type="Gene3D" id="1.20.120.920">
    <property type="entry name" value="CRISPR-associated endonuclease Cas1, C-terminal domain"/>
    <property type="match status" value="1"/>
</dbReference>
<dbReference type="Pfam" id="PF01867">
    <property type="entry name" value="Cas_Cas1"/>
    <property type="match status" value="1"/>
</dbReference>
<evidence type="ECO:0000313" key="11">
    <source>
        <dbReference type="EMBL" id="UTJ05937.1"/>
    </source>
</evidence>
<evidence type="ECO:0000313" key="12">
    <source>
        <dbReference type="Proteomes" id="UP001060012"/>
    </source>
</evidence>
<comment type="cofactor">
    <cofactor evidence="10">
        <name>Mg(2+)</name>
        <dbReference type="ChEBI" id="CHEBI:18420"/>
    </cofactor>
    <cofactor evidence="10">
        <name>Mn(2+)</name>
        <dbReference type="ChEBI" id="CHEBI:29035"/>
    </cofactor>
</comment>
<keyword evidence="2 10" id="KW-0479">Metal-binding</keyword>
<dbReference type="CDD" id="cd09634">
    <property type="entry name" value="Cas1_I-II-III"/>
    <property type="match status" value="1"/>
</dbReference>
<dbReference type="PANTHER" id="PTHR34353">
    <property type="entry name" value="CRISPR-ASSOCIATED ENDONUCLEASE CAS1 1"/>
    <property type="match status" value="1"/>
</dbReference>
<keyword evidence="8 10" id="KW-0464">Manganese</keyword>
<evidence type="ECO:0000256" key="5">
    <source>
        <dbReference type="ARBA" id="ARBA00022842"/>
    </source>
</evidence>
<dbReference type="GO" id="GO:0004519">
    <property type="term" value="F:endonuclease activity"/>
    <property type="evidence" value="ECO:0007669"/>
    <property type="project" value="UniProtKB-KW"/>
</dbReference>
<comment type="similarity">
    <text evidence="10">Belongs to the CRISPR-associated endonuclease Cas1 family.</text>
</comment>
<keyword evidence="6 10" id="KW-0051">Antiviral defense</keyword>
<proteinExistence type="inferred from homology"/>
<evidence type="ECO:0000256" key="3">
    <source>
        <dbReference type="ARBA" id="ARBA00022759"/>
    </source>
</evidence>
<reference evidence="11" key="1">
    <citation type="submission" date="2022-07" db="EMBL/GenBank/DDBJ databases">
        <title>Arcobacter roscoffensis sp. nov., a marine bacterium isolated from coastal seawater collected from Roscoff, France.</title>
        <authorList>
            <person name="Pascual J."/>
            <person name="Lepeaux C."/>
            <person name="Methner A."/>
            <person name="Overmann J."/>
        </authorList>
    </citation>
    <scope>NUCLEOTIDE SEQUENCE</scope>
    <source>
        <strain evidence="11">ARW1-2F2</strain>
    </source>
</reference>
<evidence type="ECO:0000256" key="7">
    <source>
        <dbReference type="ARBA" id="ARBA00023125"/>
    </source>
</evidence>
<sequence>MKHIIVNNYGMFLGLKSQRLTIKQDGSIKNEIALNRIKTIQVLSRGISLSSDLINSCSQRGIKIFFNTFNSFSALHTLYEHKSVMVRKYQFEKCELIEGLELARTLIIGKLKNQRATLLYSSRGFENEFKHNVIEKFDKSISQLKNKKDISKDFILGIEGVSASYYFEYLKSMELLPRSFKYRTKRHSEEITNIALNYGYAILFNFIYKACINAGLEPYYGVLHSVRSAKPSLILDIMEEYRSFVVDRNVIKLRSKLSKTKAENFDKIKKELATNILKTLSKKYKYNHRKLTLESIIQRQVYKVSGYFCSQNKYKSYIFRW</sequence>
<evidence type="ECO:0000256" key="9">
    <source>
        <dbReference type="ARBA" id="ARBA00038592"/>
    </source>
</evidence>
<evidence type="ECO:0000256" key="4">
    <source>
        <dbReference type="ARBA" id="ARBA00022801"/>
    </source>
</evidence>
<dbReference type="InterPro" id="IPR002729">
    <property type="entry name" value="CRISPR-assoc_Cas1"/>
</dbReference>
<comment type="function">
    <text evidence="10">CRISPR (clustered regularly interspaced short palindromic repeat), is an adaptive immune system that provides protection against mobile genetic elements (viruses, transposable elements and conjugative plasmids). CRISPR clusters contain spacers, sequences complementary to antecedent mobile elements, and target invading nucleic acids. CRISPR clusters are transcribed and processed into CRISPR RNA (crRNA). Acts as a dsDNA endonuclease. Involved in the integration of spacer DNA into the CRISPR cassette.</text>
</comment>
<dbReference type="InterPro" id="IPR042206">
    <property type="entry name" value="CRISPR-assoc_Cas1_C"/>
</dbReference>
<dbReference type="Proteomes" id="UP001060012">
    <property type="component" value="Chromosome"/>
</dbReference>
<dbReference type="InterPro" id="IPR050646">
    <property type="entry name" value="Cas1"/>
</dbReference>
<gene>
    <name evidence="10 11" type="primary">cas1</name>
    <name evidence="11" type="ORF">NJU99_11845</name>
</gene>
<feature type="binding site" evidence="10">
    <location>
        <position position="159"/>
    </location>
    <ligand>
        <name>Mn(2+)</name>
        <dbReference type="ChEBI" id="CHEBI:29035"/>
    </ligand>
</feature>
<keyword evidence="4 10" id="KW-0378">Hydrolase</keyword>
<evidence type="ECO:0000256" key="1">
    <source>
        <dbReference type="ARBA" id="ARBA00022722"/>
    </source>
</evidence>
<dbReference type="Gene3D" id="3.100.10.20">
    <property type="entry name" value="CRISPR-associated endonuclease Cas1, N-terminal domain"/>
    <property type="match status" value="1"/>
</dbReference>
<dbReference type="NCBIfam" id="TIGR00287">
    <property type="entry name" value="cas1"/>
    <property type="match status" value="1"/>
</dbReference>
<keyword evidence="12" id="KW-1185">Reference proteome</keyword>
<protein>
    <recommendedName>
        <fullName evidence="10">CRISPR-associated endonuclease Cas1</fullName>
        <ecNumber evidence="10">3.1.-.-</ecNumber>
    </recommendedName>
</protein>
<evidence type="ECO:0000256" key="8">
    <source>
        <dbReference type="ARBA" id="ARBA00023211"/>
    </source>
</evidence>
<keyword evidence="1 10" id="KW-0540">Nuclease</keyword>
<feature type="binding site" evidence="10">
    <location>
        <position position="239"/>
    </location>
    <ligand>
        <name>Mn(2+)</name>
        <dbReference type="ChEBI" id="CHEBI:29035"/>
    </ligand>
</feature>